<evidence type="ECO:0000256" key="5">
    <source>
        <dbReference type="ARBA" id="ARBA00023136"/>
    </source>
</evidence>
<dbReference type="PANTHER" id="PTHR42770">
    <property type="entry name" value="AMINO ACID TRANSPORTER-RELATED"/>
    <property type="match status" value="1"/>
</dbReference>
<feature type="transmembrane region" description="Helical" evidence="6">
    <location>
        <begin position="57"/>
        <end position="78"/>
    </location>
</feature>
<protein>
    <submittedName>
        <fullName evidence="7">Amino acid transporter</fullName>
    </submittedName>
</protein>
<dbReference type="Pfam" id="PF13520">
    <property type="entry name" value="AA_permease_2"/>
    <property type="match status" value="1"/>
</dbReference>
<evidence type="ECO:0000256" key="2">
    <source>
        <dbReference type="ARBA" id="ARBA00022475"/>
    </source>
</evidence>
<keyword evidence="4 6" id="KW-1133">Transmembrane helix</keyword>
<feature type="transmembrane region" description="Helical" evidence="6">
    <location>
        <begin position="210"/>
        <end position="232"/>
    </location>
</feature>
<sequence>MTDMELPAGDDDHLAALQSESLSIAKAMGMGAAYIAPCVIMISTTAGIALTAGSGSWLAILLDIPVLICLVAAIAVFARRYIVTGSLMSYLGDAFGEKSRIVSGSPLIIGYLALMPVASIFTLIFAQGLLLDLEQSWANAPSAQVGVIAALSLLAGYIAYRGVELSARWAIGATLVSVPFVLIVLVATLLHNNVAWDTALTLKGVHLSDLTSGLVLAFTGLVGFEGFTALGRETRDPVRNIPRILYFLVALVVALILLGCLVFAPVLLNNLDAINTGESPSAILANAAGVGLLNVPLDASLTVGAFACMIAVFNTASRIIATAATDGMLPSWLGRISPKSHTPARAVAILGIFAVGVPALSQFVVRQSPMQAMTAISPTLIYLWLFPYAAMCVGLVALKRRDGKLVSIASGAGVFGFGFIAWLLVYNVTHVTGTIQRVAPIIGIGLAALLLIVSLGRTLGAPRRRSTPQTNLQTIVTAPSLDQQFEDDPI</sequence>
<organism evidence="7 8">
    <name type="scientific">Rhodococcus jostii</name>
    <dbReference type="NCBI Taxonomy" id="132919"/>
    <lineage>
        <taxon>Bacteria</taxon>
        <taxon>Bacillati</taxon>
        <taxon>Actinomycetota</taxon>
        <taxon>Actinomycetes</taxon>
        <taxon>Mycobacteriales</taxon>
        <taxon>Nocardiaceae</taxon>
        <taxon>Rhodococcus</taxon>
    </lineage>
</organism>
<gene>
    <name evidence="7" type="ORF">SAMN04490220_0928</name>
</gene>
<keyword evidence="2" id="KW-1003">Cell membrane</keyword>
<feature type="transmembrane region" description="Helical" evidence="6">
    <location>
        <begin position="169"/>
        <end position="190"/>
    </location>
</feature>
<feature type="transmembrane region" description="Helical" evidence="6">
    <location>
        <begin position="299"/>
        <end position="321"/>
    </location>
</feature>
<dbReference type="EMBL" id="FNTL01000003">
    <property type="protein sequence ID" value="SEB46156.1"/>
    <property type="molecule type" value="Genomic_DNA"/>
</dbReference>
<dbReference type="PIRSF" id="PIRSF006060">
    <property type="entry name" value="AA_transporter"/>
    <property type="match status" value="1"/>
</dbReference>
<dbReference type="PANTHER" id="PTHR42770:SF7">
    <property type="entry name" value="MEMBRANE PROTEIN"/>
    <property type="match status" value="1"/>
</dbReference>
<dbReference type="GO" id="GO:0005886">
    <property type="term" value="C:plasma membrane"/>
    <property type="evidence" value="ECO:0007669"/>
    <property type="project" value="UniProtKB-SubCell"/>
</dbReference>
<feature type="transmembrane region" description="Helical" evidence="6">
    <location>
        <begin position="438"/>
        <end position="456"/>
    </location>
</feature>
<feature type="transmembrane region" description="Helical" evidence="6">
    <location>
        <begin position="244"/>
        <end position="268"/>
    </location>
</feature>
<evidence type="ECO:0000313" key="7">
    <source>
        <dbReference type="EMBL" id="SEB46156.1"/>
    </source>
</evidence>
<feature type="transmembrane region" description="Helical" evidence="6">
    <location>
        <begin position="381"/>
        <end position="398"/>
    </location>
</feature>
<comment type="subcellular location">
    <subcellularLocation>
        <location evidence="1">Cell membrane</location>
        <topology evidence="1">Multi-pass membrane protein</topology>
    </subcellularLocation>
</comment>
<feature type="transmembrane region" description="Helical" evidence="6">
    <location>
        <begin position="108"/>
        <end position="130"/>
    </location>
</feature>
<dbReference type="InterPro" id="IPR002293">
    <property type="entry name" value="AA/rel_permease1"/>
</dbReference>
<evidence type="ECO:0000256" key="4">
    <source>
        <dbReference type="ARBA" id="ARBA00022989"/>
    </source>
</evidence>
<keyword evidence="5 6" id="KW-0472">Membrane</keyword>
<dbReference type="AlphaFoldDB" id="A0A1H4JJV8"/>
<dbReference type="RefSeq" id="WP_073364910.1">
    <property type="nucleotide sequence ID" value="NZ_FNTL01000003.1"/>
</dbReference>
<evidence type="ECO:0000256" key="3">
    <source>
        <dbReference type="ARBA" id="ARBA00022692"/>
    </source>
</evidence>
<evidence type="ECO:0000256" key="6">
    <source>
        <dbReference type="SAM" id="Phobius"/>
    </source>
</evidence>
<dbReference type="Proteomes" id="UP000183407">
    <property type="component" value="Unassembled WGS sequence"/>
</dbReference>
<feature type="transmembrane region" description="Helical" evidence="6">
    <location>
        <begin position="342"/>
        <end position="361"/>
    </location>
</feature>
<name>A0A1H4JJV8_RHOJO</name>
<feature type="transmembrane region" description="Helical" evidence="6">
    <location>
        <begin position="142"/>
        <end position="160"/>
    </location>
</feature>
<dbReference type="InterPro" id="IPR050367">
    <property type="entry name" value="APC_superfamily"/>
</dbReference>
<evidence type="ECO:0000313" key="8">
    <source>
        <dbReference type="Proteomes" id="UP000183407"/>
    </source>
</evidence>
<accession>A0A1H4JJV8</accession>
<feature type="transmembrane region" description="Helical" evidence="6">
    <location>
        <begin position="405"/>
        <end position="426"/>
    </location>
</feature>
<evidence type="ECO:0000256" key="1">
    <source>
        <dbReference type="ARBA" id="ARBA00004651"/>
    </source>
</evidence>
<feature type="transmembrane region" description="Helical" evidence="6">
    <location>
        <begin position="31"/>
        <end position="51"/>
    </location>
</feature>
<dbReference type="GO" id="GO:0022857">
    <property type="term" value="F:transmembrane transporter activity"/>
    <property type="evidence" value="ECO:0007669"/>
    <property type="project" value="InterPro"/>
</dbReference>
<reference evidence="8" key="1">
    <citation type="submission" date="2016-10" db="EMBL/GenBank/DDBJ databases">
        <authorList>
            <person name="Varghese N."/>
        </authorList>
    </citation>
    <scope>NUCLEOTIDE SEQUENCE [LARGE SCALE GENOMIC DNA]</scope>
    <source>
        <strain evidence="8">DSM 44719</strain>
    </source>
</reference>
<keyword evidence="3 6" id="KW-0812">Transmembrane</keyword>
<dbReference type="Gene3D" id="1.20.1740.10">
    <property type="entry name" value="Amino acid/polyamine transporter I"/>
    <property type="match status" value="1"/>
</dbReference>
<proteinExistence type="predicted"/>